<keyword evidence="1" id="KW-0378">Hydrolase</keyword>
<dbReference type="EMBL" id="JAARYD010000002">
    <property type="protein sequence ID" value="MBC2175804.1"/>
    <property type="molecule type" value="Genomic_DNA"/>
</dbReference>
<dbReference type="Pfam" id="PF04203">
    <property type="entry name" value="Sortase"/>
    <property type="match status" value="1"/>
</dbReference>
<dbReference type="GO" id="GO:0016787">
    <property type="term" value="F:hydrolase activity"/>
    <property type="evidence" value="ECO:0007669"/>
    <property type="project" value="UniProtKB-KW"/>
</dbReference>
<proteinExistence type="predicted"/>
<protein>
    <submittedName>
        <fullName evidence="3">Class F sortase</fullName>
    </submittedName>
</protein>
<evidence type="ECO:0000313" key="8">
    <source>
        <dbReference type="Proteomes" id="UP000532866"/>
    </source>
</evidence>
<evidence type="ECO:0000256" key="2">
    <source>
        <dbReference type="PIRSR" id="PIRSR605754-1"/>
    </source>
</evidence>
<dbReference type="Proteomes" id="UP000541735">
    <property type="component" value="Unassembled WGS sequence"/>
</dbReference>
<comment type="caution">
    <text evidence="3">The sequence shown here is derived from an EMBL/GenBank/DDBJ whole genome shotgun (WGS) entry which is preliminary data.</text>
</comment>
<dbReference type="Proteomes" id="UP000532866">
    <property type="component" value="Unassembled WGS sequence"/>
</dbReference>
<dbReference type="EMBL" id="JAARSH010000008">
    <property type="protein sequence ID" value="MBC1617013.1"/>
    <property type="molecule type" value="Genomic_DNA"/>
</dbReference>
<gene>
    <name evidence="3" type="ORF">HB759_09950</name>
    <name evidence="4" type="ORF">HB836_09610</name>
    <name evidence="6" type="ORF">HB904_12485</name>
    <name evidence="5" type="ORF">HB907_11570</name>
    <name evidence="7" type="ORF">HCB27_04210</name>
</gene>
<dbReference type="RefSeq" id="WP_185349515.1">
    <property type="nucleotide sequence ID" value="NZ_JAARNA010000002.1"/>
</dbReference>
<evidence type="ECO:0000313" key="12">
    <source>
        <dbReference type="Proteomes" id="UP000586951"/>
    </source>
</evidence>
<sequence length="204" mass="22658">MVKRILISSLCLIILSLAIIVVQVKLAENSRASEEVTQTDENNYVSKVTTTTKNAKALLAAPTRIIFDKTHESAEIKEVGTDADGRMYIPDGLQDVYWYKFGPSPGDKGNAIIAGHRDWGGELGLFQYLEKVKIGEKITIEYGDKTAQKFVVKSRNSYSVSDVPKDTMNTQKGNKVTLISCTGSFDKDKDGYQSREVVILEQEK</sequence>
<dbReference type="InterPro" id="IPR023365">
    <property type="entry name" value="Sortase_dom-sf"/>
</dbReference>
<dbReference type="Proteomes" id="UP000574104">
    <property type="component" value="Unassembled WGS sequence"/>
</dbReference>
<dbReference type="InterPro" id="IPR042001">
    <property type="entry name" value="Sortase_F"/>
</dbReference>
<reference evidence="8 9" key="1">
    <citation type="submission" date="2020-03" db="EMBL/GenBank/DDBJ databases">
        <title>Soil Listeria distribution.</title>
        <authorList>
            <person name="Liao J."/>
            <person name="Wiedmann M."/>
        </authorList>
    </citation>
    <scope>NUCLEOTIDE SEQUENCE [LARGE SCALE GENOMIC DNA]</scope>
    <source>
        <strain evidence="7 9">FSL L7-0259</strain>
        <strain evidence="6 11">FSL L7-1299</strain>
        <strain evidence="5 12">FSL L7-1427</strain>
        <strain evidence="4 10">FSL L7-1658</strain>
        <strain evidence="3 8">FSL L7-1833</strain>
    </source>
</reference>
<evidence type="ECO:0000313" key="11">
    <source>
        <dbReference type="Proteomes" id="UP000574104"/>
    </source>
</evidence>
<dbReference type="EMBL" id="JAARRU010000003">
    <property type="protein sequence ID" value="MBC1566051.1"/>
    <property type="molecule type" value="Genomic_DNA"/>
</dbReference>
<dbReference type="EMBL" id="JAAROL010000003">
    <property type="protein sequence ID" value="MBC1332254.1"/>
    <property type="molecule type" value="Genomic_DNA"/>
</dbReference>
<evidence type="ECO:0000313" key="6">
    <source>
        <dbReference type="EMBL" id="MBC1617013.1"/>
    </source>
</evidence>
<dbReference type="EMBL" id="JAARPT010000005">
    <property type="protein sequence ID" value="MBC1401862.1"/>
    <property type="molecule type" value="Genomic_DNA"/>
</dbReference>
<dbReference type="SUPFAM" id="SSF63817">
    <property type="entry name" value="Sortase"/>
    <property type="match status" value="1"/>
</dbReference>
<dbReference type="CDD" id="cd05829">
    <property type="entry name" value="Sortase_F"/>
    <property type="match status" value="1"/>
</dbReference>
<feature type="active site" description="Acyl-thioester intermediate" evidence="2">
    <location>
        <position position="181"/>
    </location>
</feature>
<evidence type="ECO:0000313" key="3">
    <source>
        <dbReference type="EMBL" id="MBC1332254.1"/>
    </source>
</evidence>
<evidence type="ECO:0000313" key="4">
    <source>
        <dbReference type="EMBL" id="MBC1401862.1"/>
    </source>
</evidence>
<name>A0A7X0TN19_9LIST</name>
<organism evidence="3 8">
    <name type="scientific">Listeria booriae</name>
    <dbReference type="NCBI Taxonomy" id="1552123"/>
    <lineage>
        <taxon>Bacteria</taxon>
        <taxon>Bacillati</taxon>
        <taxon>Bacillota</taxon>
        <taxon>Bacilli</taxon>
        <taxon>Bacillales</taxon>
        <taxon>Listeriaceae</taxon>
        <taxon>Listeria</taxon>
    </lineage>
</organism>
<evidence type="ECO:0000313" key="5">
    <source>
        <dbReference type="EMBL" id="MBC1566051.1"/>
    </source>
</evidence>
<evidence type="ECO:0000313" key="7">
    <source>
        <dbReference type="EMBL" id="MBC2175804.1"/>
    </source>
</evidence>
<evidence type="ECO:0000313" key="10">
    <source>
        <dbReference type="Proteomes" id="UP000544413"/>
    </source>
</evidence>
<dbReference type="Proteomes" id="UP000586951">
    <property type="component" value="Unassembled WGS sequence"/>
</dbReference>
<dbReference type="AlphaFoldDB" id="A0A7X0TN19"/>
<accession>A0A7X0TN19</accession>
<dbReference type="InterPro" id="IPR005754">
    <property type="entry name" value="Sortase"/>
</dbReference>
<evidence type="ECO:0000313" key="9">
    <source>
        <dbReference type="Proteomes" id="UP000541735"/>
    </source>
</evidence>
<dbReference type="Gene3D" id="2.40.260.10">
    <property type="entry name" value="Sortase"/>
    <property type="match status" value="1"/>
</dbReference>
<feature type="active site" description="Proton donor/acceptor" evidence="2">
    <location>
        <position position="116"/>
    </location>
</feature>
<evidence type="ECO:0000256" key="1">
    <source>
        <dbReference type="ARBA" id="ARBA00022801"/>
    </source>
</evidence>
<dbReference type="Proteomes" id="UP000544413">
    <property type="component" value="Unassembled WGS sequence"/>
</dbReference>